<dbReference type="RefSeq" id="WP_160424253.1">
    <property type="nucleotide sequence ID" value="NZ_WSTA01000034.1"/>
</dbReference>
<sequence length="434" mass="46600">MNPIAPALAAVSVAPAGARGDVADLLAERLEAIAALERRIRSAQAEQLRLVRLAHEAMFAFEGIRGDSTGSERELATRSFLAELATTLVVHERTASRLLGDAERLVDLPSTESAFSAGAVSLTQVRSAIEFTTGAAPEVVVALDSATAERAPHQTNTQLRRVLRRLRERLDPVPLEERRELAAAERRVCIEPARDGMAWLSILLPAERAIAVQSRLDALADRTLADDPDEPRTRAQLGADLAAELLLSEALDGTSATSPTGSVAPRVLVTVPVLTLLGLGDEPADLDGYGPIDAETARRLAAHAPSFTRILTHPETGAFLSYDRTTYRVPADLAGYLAVRDGGCRFPGCGRRAARCDLDHTTAWADGGPTSHANLAHLCRKHHRLKHETRWRMTQEPGGVIRWDSPAGRAIRSEPERPFAGIAGMTGALVEPAA</sequence>
<reference evidence="3 4" key="1">
    <citation type="submission" date="2019-12" db="EMBL/GenBank/DDBJ databases">
        <authorList>
            <person name="Kim Y.S."/>
        </authorList>
    </citation>
    <scope>NUCLEOTIDE SEQUENCE [LARGE SCALE GENOMIC DNA]</scope>
    <source>
        <strain evidence="3 4">MMS17-SY077</strain>
    </source>
</reference>
<feature type="coiled-coil region" evidence="1">
    <location>
        <begin position="26"/>
        <end position="53"/>
    </location>
</feature>
<dbReference type="SMART" id="SM00507">
    <property type="entry name" value="HNHc"/>
    <property type="match status" value="1"/>
</dbReference>
<dbReference type="CDD" id="cd00085">
    <property type="entry name" value="HNHc"/>
    <property type="match status" value="1"/>
</dbReference>
<evidence type="ECO:0000259" key="2">
    <source>
        <dbReference type="SMART" id="SM00507"/>
    </source>
</evidence>
<dbReference type="EMBL" id="WSTA01000034">
    <property type="protein sequence ID" value="MWB98691.1"/>
    <property type="molecule type" value="Genomic_DNA"/>
</dbReference>
<name>A0A6I4NWY7_9MICO</name>
<evidence type="ECO:0000313" key="3">
    <source>
        <dbReference type="EMBL" id="MWB98691.1"/>
    </source>
</evidence>
<dbReference type="Pfam" id="PF02720">
    <property type="entry name" value="DUF222"/>
    <property type="match status" value="1"/>
</dbReference>
<dbReference type="InterPro" id="IPR003870">
    <property type="entry name" value="DUF222"/>
</dbReference>
<protein>
    <submittedName>
        <fullName evidence="3">DUF222 domain-containing protein</fullName>
    </submittedName>
</protein>
<gene>
    <name evidence="3" type="ORF">GB864_09035</name>
</gene>
<dbReference type="Proteomes" id="UP000438182">
    <property type="component" value="Unassembled WGS sequence"/>
</dbReference>
<comment type="caution">
    <text evidence="3">The sequence shown here is derived from an EMBL/GenBank/DDBJ whole genome shotgun (WGS) entry which is preliminary data.</text>
</comment>
<feature type="domain" description="HNH nuclease" evidence="2">
    <location>
        <begin position="332"/>
        <end position="384"/>
    </location>
</feature>
<keyword evidence="4" id="KW-1185">Reference proteome</keyword>
<evidence type="ECO:0000313" key="4">
    <source>
        <dbReference type="Proteomes" id="UP000438182"/>
    </source>
</evidence>
<keyword evidence="1" id="KW-0175">Coiled coil</keyword>
<dbReference type="Gene3D" id="1.10.30.50">
    <property type="match status" value="1"/>
</dbReference>
<evidence type="ECO:0000256" key="1">
    <source>
        <dbReference type="SAM" id="Coils"/>
    </source>
</evidence>
<dbReference type="InterPro" id="IPR003615">
    <property type="entry name" value="HNH_nuc"/>
</dbReference>
<dbReference type="AlphaFoldDB" id="A0A6I4NWY7"/>
<proteinExistence type="predicted"/>
<accession>A0A6I4NWY7</accession>
<organism evidence="3 4">
    <name type="scientific">Agromyces seonyuensis</name>
    <dbReference type="NCBI Taxonomy" id="2662446"/>
    <lineage>
        <taxon>Bacteria</taxon>
        <taxon>Bacillati</taxon>
        <taxon>Actinomycetota</taxon>
        <taxon>Actinomycetes</taxon>
        <taxon>Micrococcales</taxon>
        <taxon>Microbacteriaceae</taxon>
        <taxon>Agromyces</taxon>
    </lineage>
</organism>